<organism evidence="1 2">
    <name type="scientific">Aetokthonos hydrillicola Thurmond2011</name>
    <dbReference type="NCBI Taxonomy" id="2712845"/>
    <lineage>
        <taxon>Bacteria</taxon>
        <taxon>Bacillati</taxon>
        <taxon>Cyanobacteriota</taxon>
        <taxon>Cyanophyceae</taxon>
        <taxon>Nostocales</taxon>
        <taxon>Hapalosiphonaceae</taxon>
        <taxon>Aetokthonos</taxon>
    </lineage>
</organism>
<dbReference type="Gene3D" id="3.40.50.300">
    <property type="entry name" value="P-loop containing nucleotide triphosphate hydrolases"/>
    <property type="match status" value="1"/>
</dbReference>
<evidence type="ECO:0000313" key="2">
    <source>
        <dbReference type="Proteomes" id="UP000667802"/>
    </source>
</evidence>
<dbReference type="InterPro" id="IPR027417">
    <property type="entry name" value="P-loop_NTPase"/>
</dbReference>
<evidence type="ECO:0000313" key="1">
    <source>
        <dbReference type="EMBL" id="MDR9900303.1"/>
    </source>
</evidence>
<sequence length="98" mass="10993">MASFLCDMVIDFDAVNGYEAKDVEQLIQQVKASGVGAAQRRVVVLLRNAHYLTTRAFAILYDYIREPLSSHVVLVLVSTDQSRIFPPLLDFVQHQQAA</sequence>
<protein>
    <submittedName>
        <fullName evidence="1">Uncharacterized protein</fullName>
    </submittedName>
</protein>
<comment type="caution">
    <text evidence="1">The sequence shown here is derived from an EMBL/GenBank/DDBJ whole genome shotgun (WGS) entry which is preliminary data.</text>
</comment>
<keyword evidence="2" id="KW-1185">Reference proteome</keyword>
<accession>A0AAP5MDZ0</accession>
<dbReference type="SUPFAM" id="SSF52540">
    <property type="entry name" value="P-loop containing nucleoside triphosphate hydrolases"/>
    <property type="match status" value="1"/>
</dbReference>
<dbReference type="RefSeq" id="WP_208344828.1">
    <property type="nucleotide sequence ID" value="NZ_CAWQFN010000543.1"/>
</dbReference>
<name>A0AAP5MDZ0_9CYAN</name>
<reference evidence="2" key="1">
    <citation type="journal article" date="2021" name="Science">
        <title>Hunting the eagle killer: A cyanobacterial neurotoxin causes vacuolar myelinopathy.</title>
        <authorList>
            <person name="Breinlinger S."/>
            <person name="Phillips T.J."/>
            <person name="Haram B.N."/>
            <person name="Mares J."/>
            <person name="Martinez Yerena J.A."/>
            <person name="Hrouzek P."/>
            <person name="Sobotka R."/>
            <person name="Henderson W.M."/>
            <person name="Schmieder P."/>
            <person name="Williams S.M."/>
            <person name="Lauderdale J.D."/>
            <person name="Wilde H.D."/>
            <person name="Gerrin W."/>
            <person name="Kust A."/>
            <person name="Washington J.W."/>
            <person name="Wagner C."/>
            <person name="Geier B."/>
            <person name="Liebeke M."/>
            <person name="Enke H."/>
            <person name="Niedermeyer T.H.J."/>
            <person name="Wilde S.B."/>
        </authorList>
    </citation>
    <scope>NUCLEOTIDE SEQUENCE [LARGE SCALE GENOMIC DNA]</scope>
    <source>
        <strain evidence="2">Thurmond2011</strain>
    </source>
</reference>
<dbReference type="AlphaFoldDB" id="A0AAP5MDZ0"/>
<dbReference type="Proteomes" id="UP000667802">
    <property type="component" value="Unassembled WGS sequence"/>
</dbReference>
<gene>
    <name evidence="1" type="ORF">G7B40_038005</name>
</gene>
<dbReference type="EMBL" id="JAALHA020000032">
    <property type="protein sequence ID" value="MDR9900303.1"/>
    <property type="molecule type" value="Genomic_DNA"/>
</dbReference>
<proteinExistence type="predicted"/>